<dbReference type="EMBL" id="BMAV01005246">
    <property type="protein sequence ID" value="GFY46188.1"/>
    <property type="molecule type" value="Genomic_DNA"/>
</dbReference>
<name>A0A8X7BX08_9ARAC</name>
<protein>
    <submittedName>
        <fullName evidence="1">Putative retrovirus-related pol polyprotein from transposon opus</fullName>
    </submittedName>
</protein>
<dbReference type="AlphaFoldDB" id="A0A8X7BX08"/>
<proteinExistence type="predicted"/>
<gene>
    <name evidence="1" type="ORF">TNIN_251221</name>
</gene>
<organism evidence="1 2">
    <name type="scientific">Trichonephila inaurata madagascariensis</name>
    <dbReference type="NCBI Taxonomy" id="2747483"/>
    <lineage>
        <taxon>Eukaryota</taxon>
        <taxon>Metazoa</taxon>
        <taxon>Ecdysozoa</taxon>
        <taxon>Arthropoda</taxon>
        <taxon>Chelicerata</taxon>
        <taxon>Arachnida</taxon>
        <taxon>Araneae</taxon>
        <taxon>Araneomorphae</taxon>
        <taxon>Entelegynae</taxon>
        <taxon>Araneoidea</taxon>
        <taxon>Nephilidae</taxon>
        <taxon>Trichonephila</taxon>
        <taxon>Trichonephila inaurata</taxon>
    </lineage>
</organism>
<comment type="caution">
    <text evidence="1">The sequence shown here is derived from an EMBL/GenBank/DDBJ whole genome shotgun (WGS) entry which is preliminary data.</text>
</comment>
<evidence type="ECO:0000313" key="1">
    <source>
        <dbReference type="EMBL" id="GFY46188.1"/>
    </source>
</evidence>
<dbReference type="OrthoDB" id="420169at2759"/>
<sequence length="155" mass="17368">MSRCWGPFHHRVNDESSSGFTPQRDDIWGFCTEIMCFHSRVSCVRACRDDFKIMSHSGAIASVEITFDGNRPPLTICSLAVAQVPPVSLFSNLNADCRPLVTKSRRHTVEDNNFMAFEVQKLLQEGVTEPSNSAEGSGPFSLGEKIISLEWWFIP</sequence>
<dbReference type="Proteomes" id="UP000886998">
    <property type="component" value="Unassembled WGS sequence"/>
</dbReference>
<evidence type="ECO:0000313" key="2">
    <source>
        <dbReference type="Proteomes" id="UP000886998"/>
    </source>
</evidence>
<reference evidence="1" key="1">
    <citation type="submission" date="2020-08" db="EMBL/GenBank/DDBJ databases">
        <title>Multicomponent nature underlies the extraordinary mechanical properties of spider dragline silk.</title>
        <authorList>
            <person name="Kono N."/>
            <person name="Nakamura H."/>
            <person name="Mori M."/>
            <person name="Yoshida Y."/>
            <person name="Ohtoshi R."/>
            <person name="Malay A.D."/>
            <person name="Moran D.A.P."/>
            <person name="Tomita M."/>
            <person name="Numata K."/>
            <person name="Arakawa K."/>
        </authorList>
    </citation>
    <scope>NUCLEOTIDE SEQUENCE</scope>
</reference>
<accession>A0A8X7BX08</accession>
<keyword evidence="2" id="KW-1185">Reference proteome</keyword>